<dbReference type="PANTHER" id="PTHR43434:SF1">
    <property type="entry name" value="PHOSPHOGLYCOLATE PHOSPHATASE"/>
    <property type="match status" value="1"/>
</dbReference>
<evidence type="ECO:0000256" key="3">
    <source>
        <dbReference type="ARBA" id="ARBA00006171"/>
    </source>
</evidence>
<sequence>MYRMKKTVIFDLDGTLLDSIEDIASSMNKVLESLQLPTHKIEDYKHFVGGGVDILVENALCNQSKEIKDEVTKRFKVEYDGKLHSKTLPYDGIYELLDELKKLDINLAVLSNKPHEFTVSYVNHFFKNYNFKEIHGQKKDVPKKPDPKAAIDIVKCLDSSCENTYFIGDTKIDMQTAKSANMTAIGVLWGFRDEKELRDFGADFIVSNPLEILKIIK</sequence>
<dbReference type="EC" id="3.1.3.18" evidence="4"/>
<comment type="pathway">
    <text evidence="2">Organic acid metabolism; glycolate biosynthesis; glycolate from 2-phosphoglycolate: step 1/1.</text>
</comment>
<dbReference type="InterPro" id="IPR006439">
    <property type="entry name" value="HAD-SF_hydro_IA"/>
</dbReference>
<evidence type="ECO:0000256" key="1">
    <source>
        <dbReference type="ARBA" id="ARBA00000830"/>
    </source>
</evidence>
<comment type="caution">
    <text evidence="5">The sequence shown here is derived from an EMBL/GenBank/DDBJ whole genome shotgun (WGS) entry which is preliminary data.</text>
</comment>
<gene>
    <name evidence="5" type="ORF">CJ669_09165</name>
</gene>
<protein>
    <recommendedName>
        <fullName evidence="4">phosphoglycolate phosphatase</fullName>
        <ecNumber evidence="4">3.1.3.18</ecNumber>
    </recommendedName>
</protein>
<evidence type="ECO:0000313" key="5">
    <source>
        <dbReference type="EMBL" id="PRM87153.1"/>
    </source>
</evidence>
<dbReference type="NCBIfam" id="TIGR01549">
    <property type="entry name" value="HAD-SF-IA-v1"/>
    <property type="match status" value="1"/>
</dbReference>
<comment type="catalytic activity">
    <reaction evidence="1">
        <text>2-phosphoglycolate + H2O = glycolate + phosphate</text>
        <dbReference type="Rhea" id="RHEA:14369"/>
        <dbReference type="ChEBI" id="CHEBI:15377"/>
        <dbReference type="ChEBI" id="CHEBI:29805"/>
        <dbReference type="ChEBI" id="CHEBI:43474"/>
        <dbReference type="ChEBI" id="CHEBI:58033"/>
        <dbReference type="EC" id="3.1.3.18"/>
    </reaction>
</comment>
<accession>A0A2S9SKQ7</accession>
<proteinExistence type="inferred from homology"/>
<dbReference type="AlphaFoldDB" id="A0A2S9SKQ7"/>
<name>A0A2S9SKQ7_9BACT</name>
<dbReference type="SUPFAM" id="SSF56784">
    <property type="entry name" value="HAD-like"/>
    <property type="match status" value="1"/>
</dbReference>
<dbReference type="EMBL" id="NXGJ01000013">
    <property type="protein sequence ID" value="PRM87153.1"/>
    <property type="molecule type" value="Genomic_DNA"/>
</dbReference>
<comment type="similarity">
    <text evidence="3">Belongs to the HAD-like hydrolase superfamily. CbbY/CbbZ/Gph/YieH family.</text>
</comment>
<organism evidence="5 6">
    <name type="scientific">Aliarcobacter cryaerophilus</name>
    <dbReference type="NCBI Taxonomy" id="28198"/>
    <lineage>
        <taxon>Bacteria</taxon>
        <taxon>Pseudomonadati</taxon>
        <taxon>Campylobacterota</taxon>
        <taxon>Epsilonproteobacteria</taxon>
        <taxon>Campylobacterales</taxon>
        <taxon>Arcobacteraceae</taxon>
        <taxon>Aliarcobacter</taxon>
    </lineage>
</organism>
<reference evidence="5 6" key="1">
    <citation type="submission" date="2017-09" db="EMBL/GenBank/DDBJ databases">
        <title>Reassesment of A. cryaerophilus.</title>
        <authorList>
            <person name="Perez-Cataluna A."/>
            <person name="Collado L."/>
            <person name="Salgado O."/>
            <person name="Lefinanco V."/>
            <person name="Figueras M.J."/>
        </authorList>
    </citation>
    <scope>NUCLEOTIDE SEQUENCE [LARGE SCALE GENOMIC DNA]</scope>
    <source>
        <strain evidence="5 6">LMG 9861</strain>
    </source>
</reference>
<dbReference type="PANTHER" id="PTHR43434">
    <property type="entry name" value="PHOSPHOGLYCOLATE PHOSPHATASE"/>
    <property type="match status" value="1"/>
</dbReference>
<evidence type="ECO:0000256" key="4">
    <source>
        <dbReference type="ARBA" id="ARBA00013078"/>
    </source>
</evidence>
<dbReference type="Pfam" id="PF13419">
    <property type="entry name" value="HAD_2"/>
    <property type="match status" value="1"/>
</dbReference>
<dbReference type="InterPro" id="IPR036412">
    <property type="entry name" value="HAD-like_sf"/>
</dbReference>
<dbReference type="InterPro" id="IPR041492">
    <property type="entry name" value="HAD_2"/>
</dbReference>
<keyword evidence="5" id="KW-0378">Hydrolase</keyword>
<dbReference type="Gene3D" id="1.10.150.240">
    <property type="entry name" value="Putative phosphatase, domain 2"/>
    <property type="match status" value="1"/>
</dbReference>
<dbReference type="GO" id="GO:0008967">
    <property type="term" value="F:phosphoglycolate phosphatase activity"/>
    <property type="evidence" value="ECO:0007669"/>
    <property type="project" value="UniProtKB-EC"/>
</dbReference>
<dbReference type="GO" id="GO:0006281">
    <property type="term" value="P:DNA repair"/>
    <property type="evidence" value="ECO:0007669"/>
    <property type="project" value="TreeGrafter"/>
</dbReference>
<dbReference type="Gene3D" id="3.40.50.1000">
    <property type="entry name" value="HAD superfamily/HAD-like"/>
    <property type="match status" value="1"/>
</dbReference>
<dbReference type="Proteomes" id="UP000239065">
    <property type="component" value="Unassembled WGS sequence"/>
</dbReference>
<dbReference type="SFLD" id="SFLDS00003">
    <property type="entry name" value="Haloacid_Dehalogenase"/>
    <property type="match status" value="1"/>
</dbReference>
<dbReference type="GO" id="GO:0005829">
    <property type="term" value="C:cytosol"/>
    <property type="evidence" value="ECO:0007669"/>
    <property type="project" value="TreeGrafter"/>
</dbReference>
<dbReference type="InterPro" id="IPR050155">
    <property type="entry name" value="HAD-like_hydrolase_sf"/>
</dbReference>
<dbReference type="InterPro" id="IPR023198">
    <property type="entry name" value="PGP-like_dom2"/>
</dbReference>
<dbReference type="SFLD" id="SFLDG01129">
    <property type="entry name" value="C1.5:_HAD__Beta-PGM__Phosphata"/>
    <property type="match status" value="1"/>
</dbReference>
<dbReference type="InterPro" id="IPR023214">
    <property type="entry name" value="HAD_sf"/>
</dbReference>
<dbReference type="SFLD" id="SFLDG01135">
    <property type="entry name" value="C1.5.6:_HAD__Beta-PGM__Phospha"/>
    <property type="match status" value="1"/>
</dbReference>
<evidence type="ECO:0000256" key="2">
    <source>
        <dbReference type="ARBA" id="ARBA00004818"/>
    </source>
</evidence>
<evidence type="ECO:0000313" key="6">
    <source>
        <dbReference type="Proteomes" id="UP000239065"/>
    </source>
</evidence>